<comment type="function">
    <text evidence="7">May play a role in DNA repair. It seems to be involved in an RecBC-independent recombinational process of DNA repair. It may act with RecF and RecO.</text>
</comment>
<dbReference type="InterPro" id="IPR034137">
    <property type="entry name" value="TOPRIM_RecR"/>
</dbReference>
<keyword evidence="4 7" id="KW-0862">Zinc</keyword>
<evidence type="ECO:0000313" key="10">
    <source>
        <dbReference type="Proteomes" id="UP000230683"/>
    </source>
</evidence>
<keyword evidence="1 7" id="KW-0479">Metal-binding</keyword>
<feature type="domain" description="Toprim" evidence="8">
    <location>
        <begin position="80"/>
        <end position="175"/>
    </location>
</feature>
<dbReference type="Proteomes" id="UP000230683">
    <property type="component" value="Unassembled WGS sequence"/>
</dbReference>
<proteinExistence type="inferred from homology"/>
<evidence type="ECO:0000256" key="3">
    <source>
        <dbReference type="ARBA" id="ARBA00022771"/>
    </source>
</evidence>
<dbReference type="SUPFAM" id="SSF111304">
    <property type="entry name" value="Recombination protein RecR"/>
    <property type="match status" value="1"/>
</dbReference>
<keyword evidence="3 7" id="KW-0863">Zinc-finger</keyword>
<evidence type="ECO:0000256" key="2">
    <source>
        <dbReference type="ARBA" id="ARBA00022763"/>
    </source>
</evidence>
<evidence type="ECO:0000256" key="6">
    <source>
        <dbReference type="ARBA" id="ARBA00023204"/>
    </source>
</evidence>
<dbReference type="AlphaFoldDB" id="A0A2M7X5N5"/>
<dbReference type="NCBIfam" id="TIGR00615">
    <property type="entry name" value="recR"/>
    <property type="match status" value="1"/>
</dbReference>
<dbReference type="GO" id="GO:0006281">
    <property type="term" value="P:DNA repair"/>
    <property type="evidence" value="ECO:0007669"/>
    <property type="project" value="UniProtKB-UniRule"/>
</dbReference>
<evidence type="ECO:0000313" key="9">
    <source>
        <dbReference type="EMBL" id="PJA41447.1"/>
    </source>
</evidence>
<dbReference type="HAMAP" id="MF_00017">
    <property type="entry name" value="RecR"/>
    <property type="match status" value="1"/>
</dbReference>
<evidence type="ECO:0000256" key="4">
    <source>
        <dbReference type="ARBA" id="ARBA00022833"/>
    </source>
</evidence>
<dbReference type="Pfam" id="PF21176">
    <property type="entry name" value="RecR_HhH"/>
    <property type="match status" value="1"/>
</dbReference>
<comment type="similarity">
    <text evidence="7">Belongs to the RecR family.</text>
</comment>
<evidence type="ECO:0000259" key="8">
    <source>
        <dbReference type="PROSITE" id="PS50880"/>
    </source>
</evidence>
<dbReference type="GO" id="GO:0003677">
    <property type="term" value="F:DNA binding"/>
    <property type="evidence" value="ECO:0007669"/>
    <property type="project" value="UniProtKB-UniRule"/>
</dbReference>
<dbReference type="InterPro" id="IPR015967">
    <property type="entry name" value="Rcmb_RecR_Znf"/>
</dbReference>
<dbReference type="PANTHER" id="PTHR30446:SF0">
    <property type="entry name" value="RECOMBINATION PROTEIN RECR"/>
    <property type="match status" value="1"/>
</dbReference>
<comment type="caution">
    <text evidence="9">The sequence shown here is derived from an EMBL/GenBank/DDBJ whole genome shotgun (WGS) entry which is preliminary data.</text>
</comment>
<evidence type="ECO:0000256" key="5">
    <source>
        <dbReference type="ARBA" id="ARBA00023172"/>
    </source>
</evidence>
<dbReference type="Gene3D" id="6.10.250.240">
    <property type="match status" value="1"/>
</dbReference>
<dbReference type="GO" id="GO:0008270">
    <property type="term" value="F:zinc ion binding"/>
    <property type="evidence" value="ECO:0007669"/>
    <property type="project" value="UniProtKB-KW"/>
</dbReference>
<sequence>MTLPKSILNVIDGFSSLPGIGPKTAQRLAFYLLKMPKDDVLRFSKALADVKEKTQICKKCFNVGDSDLCEVCNDSGRDKSTICVVESPLDVLALEGSGYKGVYHVLHGVINPIAGIGPDEIFFEQLLNRLNDDEIHEIILANNTTLEGESTALYIHKEVRRKFGNKIRVSRIGKGLPLGADIEYADEGTLHDALSGRVMYKG</sequence>
<dbReference type="PANTHER" id="PTHR30446">
    <property type="entry name" value="RECOMBINATION PROTEIN RECR"/>
    <property type="match status" value="1"/>
</dbReference>
<dbReference type="PROSITE" id="PS50880">
    <property type="entry name" value="TOPRIM"/>
    <property type="match status" value="1"/>
</dbReference>
<dbReference type="InterPro" id="IPR023627">
    <property type="entry name" value="Rcmb_RecR"/>
</dbReference>
<evidence type="ECO:0000256" key="7">
    <source>
        <dbReference type="HAMAP-Rule" id="MF_00017"/>
    </source>
</evidence>
<name>A0A2M7X5N5_UNCKA</name>
<keyword evidence="5 7" id="KW-0233">DNA recombination</keyword>
<reference evidence="10" key="1">
    <citation type="submission" date="2017-09" db="EMBL/GenBank/DDBJ databases">
        <title>Depth-based differentiation of microbial function through sediment-hosted aquifers and enrichment of novel symbionts in the deep terrestrial subsurface.</title>
        <authorList>
            <person name="Probst A.J."/>
            <person name="Ladd B."/>
            <person name="Jarett J.K."/>
            <person name="Geller-Mcgrath D.E."/>
            <person name="Sieber C.M.K."/>
            <person name="Emerson J.B."/>
            <person name="Anantharaman K."/>
            <person name="Thomas B.C."/>
            <person name="Malmstrom R."/>
            <person name="Stieglmeier M."/>
            <person name="Klingl A."/>
            <person name="Woyke T."/>
            <person name="Ryan C.M."/>
            <person name="Banfield J.F."/>
        </authorList>
    </citation>
    <scope>NUCLEOTIDE SEQUENCE [LARGE SCALE GENOMIC DNA]</scope>
</reference>
<dbReference type="CDD" id="cd01025">
    <property type="entry name" value="TOPRIM_recR"/>
    <property type="match status" value="1"/>
</dbReference>
<protein>
    <recommendedName>
        <fullName evidence="7">Recombination protein RecR</fullName>
    </recommendedName>
</protein>
<keyword evidence="2 7" id="KW-0227">DNA damage</keyword>
<dbReference type="InterPro" id="IPR006171">
    <property type="entry name" value="TOPRIM_dom"/>
</dbReference>
<dbReference type="Gene3D" id="3.40.1360.10">
    <property type="match status" value="1"/>
</dbReference>
<dbReference type="SMART" id="SM00493">
    <property type="entry name" value="TOPRIM"/>
    <property type="match status" value="1"/>
</dbReference>
<dbReference type="Gene3D" id="1.10.8.420">
    <property type="entry name" value="RecR Domain 1"/>
    <property type="match status" value="1"/>
</dbReference>
<feature type="zinc finger region" description="C4-type" evidence="7">
    <location>
        <begin position="57"/>
        <end position="72"/>
    </location>
</feature>
<dbReference type="Pfam" id="PF13662">
    <property type="entry name" value="Toprim_4"/>
    <property type="match status" value="1"/>
</dbReference>
<accession>A0A2M7X5N5</accession>
<dbReference type="GO" id="GO:0006310">
    <property type="term" value="P:DNA recombination"/>
    <property type="evidence" value="ECO:0007669"/>
    <property type="project" value="UniProtKB-UniRule"/>
</dbReference>
<dbReference type="Pfam" id="PF02132">
    <property type="entry name" value="RecR_ZnF"/>
    <property type="match status" value="1"/>
</dbReference>
<dbReference type="InterPro" id="IPR000093">
    <property type="entry name" value="DNA_Rcmb_RecR"/>
</dbReference>
<dbReference type="Pfam" id="PF21175">
    <property type="entry name" value="RecR_C"/>
    <property type="match status" value="1"/>
</dbReference>
<gene>
    <name evidence="7" type="primary">recR</name>
    <name evidence="9" type="ORF">CO178_00145</name>
</gene>
<organism evidence="9 10">
    <name type="scientific">candidate division WWE3 bacterium CG_4_9_14_3_um_filter_34_6</name>
    <dbReference type="NCBI Taxonomy" id="1975079"/>
    <lineage>
        <taxon>Bacteria</taxon>
        <taxon>Katanobacteria</taxon>
    </lineage>
</organism>
<keyword evidence="6 7" id="KW-0234">DNA repair</keyword>
<dbReference type="Gene3D" id="3.30.60.80">
    <property type="match status" value="1"/>
</dbReference>
<evidence type="ECO:0000256" key="1">
    <source>
        <dbReference type="ARBA" id="ARBA00022723"/>
    </source>
</evidence>
<dbReference type="EMBL" id="PFWY01000008">
    <property type="protein sequence ID" value="PJA41447.1"/>
    <property type="molecule type" value="Genomic_DNA"/>
</dbReference>